<evidence type="ECO:0000313" key="3">
    <source>
        <dbReference type="Proteomes" id="UP000322234"/>
    </source>
</evidence>
<dbReference type="AlphaFoldDB" id="A0A6B0S3J4"/>
<protein>
    <submittedName>
        <fullName evidence="2">Uncharacterized protein</fullName>
    </submittedName>
</protein>
<proteinExistence type="predicted"/>
<evidence type="ECO:0000313" key="2">
    <source>
        <dbReference type="EMBL" id="MXQ96870.1"/>
    </source>
</evidence>
<gene>
    <name evidence="2" type="ORF">E5288_WYG009926</name>
</gene>
<accession>A0A6B0S3J4</accession>
<reference evidence="2" key="1">
    <citation type="submission" date="2019-10" db="EMBL/GenBank/DDBJ databases">
        <title>The sequence and de novo assembly of the wild yak genome.</title>
        <authorList>
            <person name="Liu Y."/>
        </authorList>
    </citation>
    <scope>NUCLEOTIDE SEQUENCE [LARGE SCALE GENOMIC DNA]</scope>
    <source>
        <strain evidence="2">WY2019</strain>
    </source>
</reference>
<organism evidence="2 3">
    <name type="scientific">Bos mutus</name>
    <name type="common">wild yak</name>
    <dbReference type="NCBI Taxonomy" id="72004"/>
    <lineage>
        <taxon>Eukaryota</taxon>
        <taxon>Metazoa</taxon>
        <taxon>Chordata</taxon>
        <taxon>Craniata</taxon>
        <taxon>Vertebrata</taxon>
        <taxon>Euteleostomi</taxon>
        <taxon>Mammalia</taxon>
        <taxon>Eutheria</taxon>
        <taxon>Laurasiatheria</taxon>
        <taxon>Artiodactyla</taxon>
        <taxon>Ruminantia</taxon>
        <taxon>Pecora</taxon>
        <taxon>Bovidae</taxon>
        <taxon>Bovinae</taxon>
        <taxon>Bos</taxon>
    </lineage>
</organism>
<evidence type="ECO:0000256" key="1">
    <source>
        <dbReference type="SAM" id="MobiDB-lite"/>
    </source>
</evidence>
<feature type="compositionally biased region" description="Polar residues" evidence="1">
    <location>
        <begin position="83"/>
        <end position="99"/>
    </location>
</feature>
<keyword evidence="3" id="KW-1185">Reference proteome</keyword>
<feature type="region of interest" description="Disordered" evidence="1">
    <location>
        <begin position="68"/>
        <end position="168"/>
    </location>
</feature>
<sequence>MARELGLGWRSHCCQAARLSTPLRTTGGSSREVVALGSGDRQDRPLAAAPVFGYGAWEPLWFSEHEEEVVTDPGKADVHCPSQGENLSQTRCSWNNSALGSPELTKAPPEQETVLPSLSKAEPSQEKSLTGQYERARKLTSTLKGTPAHRHPKVSPSPLTPDEATGLL</sequence>
<dbReference type="Proteomes" id="UP000322234">
    <property type="component" value="Unassembled WGS sequence"/>
</dbReference>
<dbReference type="EMBL" id="VBQZ03000175">
    <property type="protein sequence ID" value="MXQ96870.1"/>
    <property type="molecule type" value="Genomic_DNA"/>
</dbReference>
<comment type="caution">
    <text evidence="2">The sequence shown here is derived from an EMBL/GenBank/DDBJ whole genome shotgun (WGS) entry which is preliminary data.</text>
</comment>
<name>A0A6B0S3J4_9CETA</name>